<dbReference type="AlphaFoldDB" id="A0A2T9Y7B8"/>
<dbReference type="EMBL" id="MBFR01000402">
    <property type="protein sequence ID" value="PVU88250.1"/>
    <property type="molecule type" value="Genomic_DNA"/>
</dbReference>
<dbReference type="InterPro" id="IPR015943">
    <property type="entry name" value="WD40/YVTN_repeat-like_dom_sf"/>
</dbReference>
<comment type="caution">
    <text evidence="6">The sequence shown here is derived from an EMBL/GenBank/DDBJ whole genome shotgun (WGS) entry which is preliminary data.</text>
</comment>
<gene>
    <name evidence="6" type="ORF">BB561_005956</name>
</gene>
<dbReference type="PANTHER" id="PTHR22839:SF0">
    <property type="entry name" value="THO COMPLEX SUBUNIT 3"/>
    <property type="match status" value="1"/>
</dbReference>
<comment type="similarity">
    <text evidence="3">Belongs to the THOC3 family.</text>
</comment>
<evidence type="ECO:0000313" key="6">
    <source>
        <dbReference type="EMBL" id="PVU88250.1"/>
    </source>
</evidence>
<evidence type="ECO:0000256" key="1">
    <source>
        <dbReference type="ARBA" id="ARBA00022574"/>
    </source>
</evidence>
<dbReference type="InterPro" id="IPR024977">
    <property type="entry name" value="Apc4-like_WD40_dom"/>
</dbReference>
<dbReference type="InterPro" id="IPR036322">
    <property type="entry name" value="WD40_repeat_dom_sf"/>
</dbReference>
<name>A0A2T9Y7B8_9FUNG</name>
<dbReference type="GO" id="GO:0000445">
    <property type="term" value="C:THO complex part of transcription export complex"/>
    <property type="evidence" value="ECO:0007669"/>
    <property type="project" value="TreeGrafter"/>
</dbReference>
<dbReference type="Gene3D" id="2.130.10.10">
    <property type="entry name" value="YVTN repeat-like/Quinoprotein amine dehydrogenase"/>
    <property type="match status" value="2"/>
</dbReference>
<dbReference type="PROSITE" id="PS50082">
    <property type="entry name" value="WD_REPEATS_2"/>
    <property type="match status" value="4"/>
</dbReference>
<feature type="repeat" description="WD" evidence="4">
    <location>
        <begin position="219"/>
        <end position="260"/>
    </location>
</feature>
<dbReference type="PROSITE" id="PS00678">
    <property type="entry name" value="WD_REPEATS_1"/>
    <property type="match status" value="2"/>
</dbReference>
<evidence type="ECO:0000256" key="2">
    <source>
        <dbReference type="ARBA" id="ARBA00022737"/>
    </source>
</evidence>
<keyword evidence="1 4" id="KW-0853">WD repeat</keyword>
<dbReference type="Pfam" id="PF00400">
    <property type="entry name" value="WD40"/>
    <property type="match status" value="3"/>
</dbReference>
<reference evidence="6 7" key="1">
    <citation type="journal article" date="2018" name="MBio">
        <title>Comparative Genomics Reveals the Core Gene Toolbox for the Fungus-Insect Symbiosis.</title>
        <authorList>
            <person name="Wang Y."/>
            <person name="Stata M."/>
            <person name="Wang W."/>
            <person name="Stajich J.E."/>
            <person name="White M.M."/>
            <person name="Moncalvo J.M."/>
        </authorList>
    </citation>
    <scope>NUCLEOTIDE SEQUENCE [LARGE SCALE GENOMIC DNA]</scope>
    <source>
        <strain evidence="6 7">SWE-8-4</strain>
    </source>
</reference>
<dbReference type="SUPFAM" id="SSF50978">
    <property type="entry name" value="WD40 repeat-like"/>
    <property type="match status" value="1"/>
</dbReference>
<dbReference type="OrthoDB" id="340259at2759"/>
<organism evidence="6 7">
    <name type="scientific">Smittium simulii</name>
    <dbReference type="NCBI Taxonomy" id="133385"/>
    <lineage>
        <taxon>Eukaryota</taxon>
        <taxon>Fungi</taxon>
        <taxon>Fungi incertae sedis</taxon>
        <taxon>Zoopagomycota</taxon>
        <taxon>Kickxellomycotina</taxon>
        <taxon>Harpellomycetes</taxon>
        <taxon>Harpellales</taxon>
        <taxon>Legeriomycetaceae</taxon>
        <taxon>Smittium</taxon>
    </lineage>
</organism>
<dbReference type="InterPro" id="IPR019775">
    <property type="entry name" value="WD40_repeat_CS"/>
</dbReference>
<evidence type="ECO:0000313" key="7">
    <source>
        <dbReference type="Proteomes" id="UP000245383"/>
    </source>
</evidence>
<accession>A0A2T9Y7B8</accession>
<evidence type="ECO:0000256" key="4">
    <source>
        <dbReference type="PROSITE-ProRule" id="PRU00221"/>
    </source>
</evidence>
<feature type="domain" description="Anaphase-promoting complex subunit 4-like WD40" evidence="5">
    <location>
        <begin position="71"/>
        <end position="148"/>
    </location>
</feature>
<proteinExistence type="inferred from homology"/>
<evidence type="ECO:0000256" key="3">
    <source>
        <dbReference type="ARBA" id="ARBA00046343"/>
    </source>
</evidence>
<protein>
    <recommendedName>
        <fullName evidence="5">Anaphase-promoting complex subunit 4-like WD40 domain-containing protein</fullName>
    </recommendedName>
</protein>
<dbReference type="SMART" id="SM00320">
    <property type="entry name" value="WD40"/>
    <property type="match status" value="5"/>
</dbReference>
<dbReference type="InterPro" id="IPR020472">
    <property type="entry name" value="WD40_PAC1"/>
</dbReference>
<dbReference type="InterPro" id="IPR040132">
    <property type="entry name" value="Tex1/THOC3"/>
</dbReference>
<dbReference type="PANTHER" id="PTHR22839">
    <property type="entry name" value="THO COMPLEX SUBUNIT 3 THO3"/>
    <property type="match status" value="1"/>
</dbReference>
<dbReference type="PROSITE" id="PS50294">
    <property type="entry name" value="WD_REPEATS_REGION"/>
    <property type="match status" value="3"/>
</dbReference>
<dbReference type="STRING" id="133385.A0A2T9Y7B8"/>
<keyword evidence="2" id="KW-0677">Repeat</keyword>
<dbReference type="Proteomes" id="UP000245383">
    <property type="component" value="Unassembled WGS sequence"/>
</dbReference>
<dbReference type="PRINTS" id="PR00320">
    <property type="entry name" value="GPROTEINBRPT"/>
</dbReference>
<dbReference type="Pfam" id="PF12894">
    <property type="entry name" value="ANAPC4_WD40"/>
    <property type="match status" value="1"/>
</dbReference>
<dbReference type="GO" id="GO:0006406">
    <property type="term" value="P:mRNA export from nucleus"/>
    <property type="evidence" value="ECO:0007669"/>
    <property type="project" value="InterPro"/>
</dbReference>
<feature type="repeat" description="WD" evidence="4">
    <location>
        <begin position="177"/>
        <end position="211"/>
    </location>
</feature>
<sequence length="308" mass="34651">MFSKYRQIKLKGPKSKIYSVSWNKSGSMLAAGAYDGKVCIWNPETTKEFYELAGNSSHVTQLCWNPAVEDQLAIATFDKTVKIWNVVTKTLFKVLQTSGGNINMTWSPDGQYLAVGNREDWLSIFNIKTGALQSHTHYGTEINEIRWDNTVSKLFVATGRGPILVFKYPEMSKMVELVGHTSNCYSLAIDPTGNMLVSGGSDSLILVWDIQHYICINSFDELEYPVRTLGFCHDGRFVASSSEDKLINIYDLHTNTLAHSIKVSSVMNVISWHPKKYIIAFAGDEREPRTNEYVVQLFIPSNKPSLSI</sequence>
<dbReference type="InterPro" id="IPR001680">
    <property type="entry name" value="WD40_rpt"/>
</dbReference>
<keyword evidence="7" id="KW-1185">Reference proteome</keyword>
<feature type="repeat" description="WD" evidence="4">
    <location>
        <begin position="52"/>
        <end position="94"/>
    </location>
</feature>
<feature type="repeat" description="WD" evidence="4">
    <location>
        <begin position="10"/>
        <end position="51"/>
    </location>
</feature>
<evidence type="ECO:0000259" key="5">
    <source>
        <dbReference type="Pfam" id="PF12894"/>
    </source>
</evidence>